<evidence type="ECO:0000259" key="3">
    <source>
        <dbReference type="PROSITE" id="PS51747"/>
    </source>
</evidence>
<dbReference type="PANTHER" id="PTHR11079">
    <property type="entry name" value="CYTOSINE DEAMINASE FAMILY MEMBER"/>
    <property type="match status" value="1"/>
</dbReference>
<dbReference type="InterPro" id="IPR058535">
    <property type="entry name" value="MafB19-deam"/>
</dbReference>
<dbReference type="InterPro" id="IPR016192">
    <property type="entry name" value="APOBEC/CMP_deaminase_Zn-bd"/>
</dbReference>
<name>T1CNT5_9ZZZZ</name>
<reference evidence="4" key="1">
    <citation type="submission" date="2013-08" db="EMBL/GenBank/DDBJ databases">
        <authorList>
            <person name="Mendez C."/>
            <person name="Richter M."/>
            <person name="Ferrer M."/>
            <person name="Sanchez J."/>
        </authorList>
    </citation>
    <scope>NUCLEOTIDE SEQUENCE</scope>
</reference>
<sequence length="109" mass="11620">PTAHAEILALRQAGEAIGNWRLSGTTLYVTLEPCPMCASAIVAARVARVVFGAQDPRLGAAGSRLHLFASLEPEWRVEVIGGVLEEQCAALLKDFFAKRRQSSEGCPSG</sequence>
<dbReference type="GO" id="GO:0002100">
    <property type="term" value="P:tRNA wobble adenosine to inosine editing"/>
    <property type="evidence" value="ECO:0007669"/>
    <property type="project" value="InterPro"/>
</dbReference>
<dbReference type="InterPro" id="IPR016193">
    <property type="entry name" value="Cytidine_deaminase-like"/>
</dbReference>
<keyword evidence="1" id="KW-0479">Metal-binding</keyword>
<evidence type="ECO:0000256" key="2">
    <source>
        <dbReference type="ARBA" id="ARBA00022833"/>
    </source>
</evidence>
<keyword evidence="2" id="KW-0862">Zinc</keyword>
<dbReference type="GO" id="GO:0008270">
    <property type="term" value="F:zinc ion binding"/>
    <property type="evidence" value="ECO:0007669"/>
    <property type="project" value="InterPro"/>
</dbReference>
<dbReference type="PROSITE" id="PS00903">
    <property type="entry name" value="CYT_DCMP_DEAMINASES_1"/>
    <property type="match status" value="1"/>
</dbReference>
<dbReference type="EC" id="3.5.4.23" evidence="4"/>
<dbReference type="SUPFAM" id="SSF53927">
    <property type="entry name" value="Cytidine deaminase-like"/>
    <property type="match status" value="1"/>
</dbReference>
<organism evidence="4">
    <name type="scientific">mine drainage metagenome</name>
    <dbReference type="NCBI Taxonomy" id="410659"/>
    <lineage>
        <taxon>unclassified sequences</taxon>
        <taxon>metagenomes</taxon>
        <taxon>ecological metagenomes</taxon>
    </lineage>
</organism>
<dbReference type="GO" id="GO:0052717">
    <property type="term" value="F:tRNA-specific adenosine-34 deaminase activity"/>
    <property type="evidence" value="ECO:0007669"/>
    <property type="project" value="UniProtKB-EC"/>
</dbReference>
<dbReference type="Gene3D" id="3.40.140.10">
    <property type="entry name" value="Cytidine Deaminase, domain 2"/>
    <property type="match status" value="1"/>
</dbReference>
<reference evidence="4" key="2">
    <citation type="journal article" date="2014" name="ISME J.">
        <title>Microbial stratification in low pH oxic and suboxic macroscopic growths along an acid mine drainage.</title>
        <authorList>
            <person name="Mendez-Garcia C."/>
            <person name="Mesa V."/>
            <person name="Sprenger R.R."/>
            <person name="Richter M."/>
            <person name="Diez M.S."/>
            <person name="Solano J."/>
            <person name="Bargiela R."/>
            <person name="Golyshina O.V."/>
            <person name="Manteca A."/>
            <person name="Ramos J.L."/>
            <person name="Gallego J.R."/>
            <person name="Llorente I."/>
            <person name="Martins Dos Santos V.A."/>
            <person name="Jensen O.N."/>
            <person name="Pelaez A.I."/>
            <person name="Sanchez J."/>
            <person name="Ferrer M."/>
        </authorList>
    </citation>
    <scope>NUCLEOTIDE SEQUENCE</scope>
</reference>
<dbReference type="PANTHER" id="PTHR11079:SF179">
    <property type="entry name" value="TRNA(ADENINE(34)) DEAMINASE, CHLOROPLASTIC"/>
    <property type="match status" value="1"/>
</dbReference>
<gene>
    <name evidence="4" type="ORF">B1B_05155</name>
</gene>
<comment type="caution">
    <text evidence="4">The sequence shown here is derived from an EMBL/GenBank/DDBJ whole genome shotgun (WGS) entry which is preliminary data.</text>
</comment>
<keyword evidence="4" id="KW-0378">Hydrolase</keyword>
<dbReference type="AlphaFoldDB" id="T1CNT5"/>
<evidence type="ECO:0000256" key="1">
    <source>
        <dbReference type="ARBA" id="ARBA00022723"/>
    </source>
</evidence>
<protein>
    <submittedName>
        <fullName evidence="4">CMP/dCMP deaminase zinc-binding protein</fullName>
        <ecNumber evidence="4">3.5.4.23</ecNumber>
    </submittedName>
</protein>
<evidence type="ECO:0000313" key="4">
    <source>
        <dbReference type="EMBL" id="EQD70154.1"/>
    </source>
</evidence>
<dbReference type="EMBL" id="AUZY01003248">
    <property type="protein sequence ID" value="EQD70154.1"/>
    <property type="molecule type" value="Genomic_DNA"/>
</dbReference>
<proteinExistence type="predicted"/>
<feature type="domain" description="CMP/dCMP-type deaminase" evidence="3">
    <location>
        <begin position="1"/>
        <end position="65"/>
    </location>
</feature>
<dbReference type="PROSITE" id="PS51747">
    <property type="entry name" value="CYT_DCMP_DEAMINASES_2"/>
    <property type="match status" value="1"/>
</dbReference>
<dbReference type="Pfam" id="PF14437">
    <property type="entry name" value="MafB19-deam"/>
    <property type="match status" value="1"/>
</dbReference>
<accession>T1CNT5</accession>
<dbReference type="InterPro" id="IPR002125">
    <property type="entry name" value="CMP_dCMP_dom"/>
</dbReference>
<feature type="non-terminal residue" evidence="4">
    <location>
        <position position="1"/>
    </location>
</feature>
<dbReference type="CDD" id="cd01285">
    <property type="entry name" value="nucleoside_deaminase"/>
    <property type="match status" value="1"/>
</dbReference>